<dbReference type="PANTHER" id="PTHR43130:SF3">
    <property type="entry name" value="HTH-TYPE TRANSCRIPTIONAL REGULATOR RV1931C"/>
    <property type="match status" value="1"/>
</dbReference>
<dbReference type="Pfam" id="PF12833">
    <property type="entry name" value="HTH_18"/>
    <property type="match status" value="1"/>
</dbReference>
<feature type="domain" description="HTH araC/xylS-type" evidence="3">
    <location>
        <begin position="246"/>
        <end position="344"/>
    </location>
</feature>
<dbReference type="Pfam" id="PF01965">
    <property type="entry name" value="DJ-1_PfpI"/>
    <property type="match status" value="1"/>
</dbReference>
<evidence type="ECO:0000313" key="4">
    <source>
        <dbReference type="EMBL" id="SEO92971.1"/>
    </source>
</evidence>
<dbReference type="PANTHER" id="PTHR43130">
    <property type="entry name" value="ARAC-FAMILY TRANSCRIPTIONAL REGULATOR"/>
    <property type="match status" value="1"/>
</dbReference>
<evidence type="ECO:0000256" key="1">
    <source>
        <dbReference type="ARBA" id="ARBA00023015"/>
    </source>
</evidence>
<proteinExistence type="predicted"/>
<dbReference type="GO" id="GO:0043565">
    <property type="term" value="F:sequence-specific DNA binding"/>
    <property type="evidence" value="ECO:0007669"/>
    <property type="project" value="InterPro"/>
</dbReference>
<evidence type="ECO:0000256" key="2">
    <source>
        <dbReference type="ARBA" id="ARBA00023163"/>
    </source>
</evidence>
<dbReference type="CDD" id="cd03136">
    <property type="entry name" value="GATase1_AraC_ArgR_like"/>
    <property type="match status" value="1"/>
</dbReference>
<dbReference type="GO" id="GO:0003700">
    <property type="term" value="F:DNA-binding transcription factor activity"/>
    <property type="evidence" value="ECO:0007669"/>
    <property type="project" value="InterPro"/>
</dbReference>
<dbReference type="SUPFAM" id="SSF46689">
    <property type="entry name" value="Homeodomain-like"/>
    <property type="match status" value="2"/>
</dbReference>
<dbReference type="InterPro" id="IPR018060">
    <property type="entry name" value="HTH_AraC"/>
</dbReference>
<dbReference type="PROSITE" id="PS01124">
    <property type="entry name" value="HTH_ARAC_FAMILY_2"/>
    <property type="match status" value="1"/>
</dbReference>
<organism evidence="4 5">
    <name type="scientific">Salinihabitans flavidus</name>
    <dbReference type="NCBI Taxonomy" id="569882"/>
    <lineage>
        <taxon>Bacteria</taxon>
        <taxon>Pseudomonadati</taxon>
        <taxon>Pseudomonadota</taxon>
        <taxon>Alphaproteobacteria</taxon>
        <taxon>Rhodobacterales</taxon>
        <taxon>Roseobacteraceae</taxon>
        <taxon>Salinihabitans</taxon>
    </lineage>
</organism>
<evidence type="ECO:0000313" key="5">
    <source>
        <dbReference type="Proteomes" id="UP000198893"/>
    </source>
</evidence>
<dbReference type="InterPro" id="IPR029062">
    <property type="entry name" value="Class_I_gatase-like"/>
</dbReference>
<dbReference type="InterPro" id="IPR052158">
    <property type="entry name" value="INH-QAR"/>
</dbReference>
<accession>A0A1H8TQ25</accession>
<dbReference type="EMBL" id="FODS01000016">
    <property type="protein sequence ID" value="SEO92971.1"/>
    <property type="molecule type" value="Genomic_DNA"/>
</dbReference>
<dbReference type="Proteomes" id="UP000198893">
    <property type="component" value="Unassembled WGS sequence"/>
</dbReference>
<dbReference type="Gene3D" id="3.40.50.880">
    <property type="match status" value="1"/>
</dbReference>
<keyword evidence="5" id="KW-1185">Reference proteome</keyword>
<dbReference type="InterPro" id="IPR009057">
    <property type="entry name" value="Homeodomain-like_sf"/>
</dbReference>
<dbReference type="STRING" id="569882.SAMN04490248_11667"/>
<dbReference type="Gene3D" id="1.10.10.60">
    <property type="entry name" value="Homeodomain-like"/>
    <property type="match status" value="1"/>
</dbReference>
<keyword evidence="2" id="KW-0804">Transcription</keyword>
<dbReference type="SUPFAM" id="SSF52317">
    <property type="entry name" value="Class I glutamine amidotransferase-like"/>
    <property type="match status" value="1"/>
</dbReference>
<keyword evidence="1" id="KW-0805">Transcription regulation</keyword>
<protein>
    <submittedName>
        <fullName evidence="4">Transcriptional regulator GlxA family, contains an amidase domain and an AraC-type DNA-binding HTH domain</fullName>
    </submittedName>
</protein>
<evidence type="ECO:0000259" key="3">
    <source>
        <dbReference type="PROSITE" id="PS01124"/>
    </source>
</evidence>
<reference evidence="4 5" key="1">
    <citation type="submission" date="2016-10" db="EMBL/GenBank/DDBJ databases">
        <authorList>
            <person name="de Groot N.N."/>
        </authorList>
    </citation>
    <scope>NUCLEOTIDE SEQUENCE [LARGE SCALE GENOMIC DNA]</scope>
    <source>
        <strain evidence="4 5">DSM 27842</strain>
    </source>
</reference>
<gene>
    <name evidence="4" type="ORF">SAMN04490248_11667</name>
</gene>
<dbReference type="SMART" id="SM00342">
    <property type="entry name" value="HTH_ARAC"/>
    <property type="match status" value="1"/>
</dbReference>
<keyword evidence="4" id="KW-0238">DNA-binding</keyword>
<name>A0A1H8TQ25_9RHOB</name>
<dbReference type="InterPro" id="IPR002818">
    <property type="entry name" value="DJ-1/PfpI"/>
</dbReference>
<dbReference type="AlphaFoldDB" id="A0A1H8TQ25"/>
<sequence length="344" mass="37377">MFGAEYAGLDAILFTKYESYLMKHEKTLPLPDHAPLNAAVLVFDDCNTLSFAAAVDPMRAANRRAGRELFRWQFRTATGAPAHLTSGLRIEGGAIADLDACDLLFVIAGFRIEAHATARLSASLRRLAARGTPMAAIDGGPWLLAQAGLLDGHAATTHWEDLELFATRFARVDTRRDRFVISGPFATSGGAAPCIDMMLHLIRSRFGADLAARVGSAFLYDPVPEGTQWQSPMSTARTTRRNPRIARALELMGAHIDDPLPIAGIARRLSLSPRTLEQRFKAHLGCGPATYYRRLRLAEAYRLATDTTMTVQDIALATGFASQAAFARAFRAAHGLSVRALRGG</sequence>